<keyword evidence="1" id="KW-0812">Transmembrane</keyword>
<gene>
    <name evidence="2" type="ORF">L5014_32790</name>
</gene>
<dbReference type="AlphaFoldDB" id="A0A9X1UMC6"/>
<organism evidence="2 3">
    <name type="scientific">Paraburkholderia tagetis</name>
    <dbReference type="NCBI Taxonomy" id="2913261"/>
    <lineage>
        <taxon>Bacteria</taxon>
        <taxon>Pseudomonadati</taxon>
        <taxon>Pseudomonadota</taxon>
        <taxon>Betaproteobacteria</taxon>
        <taxon>Burkholderiales</taxon>
        <taxon>Burkholderiaceae</taxon>
        <taxon>Paraburkholderia</taxon>
    </lineage>
</organism>
<reference evidence="2" key="1">
    <citation type="submission" date="2022-01" db="EMBL/GenBank/DDBJ databases">
        <title>Genome sequence and assembly of Parabukholderia sp. RG36.</title>
        <authorList>
            <person name="Chhetri G."/>
        </authorList>
    </citation>
    <scope>NUCLEOTIDE SEQUENCE</scope>
    <source>
        <strain evidence="2">RG36</strain>
    </source>
</reference>
<name>A0A9X1UMC6_9BURK</name>
<keyword evidence="3" id="KW-1185">Reference proteome</keyword>
<feature type="transmembrane region" description="Helical" evidence="1">
    <location>
        <begin position="55"/>
        <end position="79"/>
    </location>
</feature>
<evidence type="ECO:0000256" key="1">
    <source>
        <dbReference type="SAM" id="Phobius"/>
    </source>
</evidence>
<keyword evidence="1" id="KW-0472">Membrane</keyword>
<sequence length="96" mass="11247">MATLARRFIKVVLFVGLFVLSVRYVHTYPLPMPESQLSVWLSVSNRMGIRDPDDLYIPVMILIEVIVTIFLYAAIVKLWRHFWTKRRGTIVPGREE</sequence>
<dbReference type="Proteomes" id="UP001139308">
    <property type="component" value="Unassembled WGS sequence"/>
</dbReference>
<keyword evidence="1" id="KW-1133">Transmembrane helix</keyword>
<protein>
    <submittedName>
        <fullName evidence="2">Uncharacterized protein</fullName>
    </submittedName>
</protein>
<evidence type="ECO:0000313" key="3">
    <source>
        <dbReference type="Proteomes" id="UP001139308"/>
    </source>
</evidence>
<dbReference type="EMBL" id="JAKLJA010000048">
    <property type="protein sequence ID" value="MCG5078059.1"/>
    <property type="molecule type" value="Genomic_DNA"/>
</dbReference>
<comment type="caution">
    <text evidence="2">The sequence shown here is derived from an EMBL/GenBank/DDBJ whole genome shotgun (WGS) entry which is preliminary data.</text>
</comment>
<accession>A0A9X1UMC6</accession>
<proteinExistence type="predicted"/>
<evidence type="ECO:0000313" key="2">
    <source>
        <dbReference type="EMBL" id="MCG5078059.1"/>
    </source>
</evidence>